<sequence>MSISNPKKECKRKFCITVGIILLIEIPQVVAAWVTLADKITLFPTPSIQVVETNYPRLK</sequence>
<keyword evidence="2" id="KW-1185">Reference proteome</keyword>
<name>A0ABT7B9W5_9CYAN</name>
<organism evidence="1 2">
    <name type="scientific">Roseofilum capinflatum BLCC-M114</name>
    <dbReference type="NCBI Taxonomy" id="3022440"/>
    <lineage>
        <taxon>Bacteria</taxon>
        <taxon>Bacillati</taxon>
        <taxon>Cyanobacteriota</taxon>
        <taxon>Cyanophyceae</taxon>
        <taxon>Desertifilales</taxon>
        <taxon>Desertifilaceae</taxon>
        <taxon>Roseofilum</taxon>
        <taxon>Roseofilum capinflatum</taxon>
    </lineage>
</organism>
<reference evidence="1 2" key="1">
    <citation type="submission" date="2023-01" db="EMBL/GenBank/DDBJ databases">
        <title>Novel diversity within Roseofilum (Cyanobacteria; Desertifilaceae) from marine benthic mats with descriptions of four novel species.</title>
        <authorList>
            <person name="Wang Y."/>
            <person name="Berthold D.E."/>
            <person name="Hu J."/>
            <person name="Lefler F.W."/>
            <person name="Laughinghouse H.D. IV."/>
        </authorList>
    </citation>
    <scope>NUCLEOTIDE SEQUENCE [LARGE SCALE GENOMIC DNA]</scope>
    <source>
        <strain evidence="1 2">BLCC-M114</strain>
    </source>
</reference>
<dbReference type="RefSeq" id="WP_283768250.1">
    <property type="nucleotide sequence ID" value="NZ_JAQOSO010000092.1"/>
</dbReference>
<evidence type="ECO:0000313" key="1">
    <source>
        <dbReference type="EMBL" id="MDJ1175964.1"/>
    </source>
</evidence>
<protein>
    <submittedName>
        <fullName evidence="1">Uncharacterized protein</fullName>
    </submittedName>
</protein>
<comment type="caution">
    <text evidence="1">The sequence shown here is derived from an EMBL/GenBank/DDBJ whole genome shotgun (WGS) entry which is preliminary data.</text>
</comment>
<proteinExistence type="predicted"/>
<gene>
    <name evidence="1" type="ORF">PMG25_17895</name>
</gene>
<dbReference type="EMBL" id="JAQOSO010000092">
    <property type="protein sequence ID" value="MDJ1175964.1"/>
    <property type="molecule type" value="Genomic_DNA"/>
</dbReference>
<dbReference type="Proteomes" id="UP001235849">
    <property type="component" value="Unassembled WGS sequence"/>
</dbReference>
<accession>A0ABT7B9W5</accession>
<evidence type="ECO:0000313" key="2">
    <source>
        <dbReference type="Proteomes" id="UP001235849"/>
    </source>
</evidence>